<accession>A0ABQ4S7Q0</accession>
<feature type="transmembrane region" description="Helical" evidence="6">
    <location>
        <begin position="408"/>
        <end position="429"/>
    </location>
</feature>
<evidence type="ECO:0000313" key="8">
    <source>
        <dbReference type="Proteomes" id="UP001055153"/>
    </source>
</evidence>
<feature type="transmembrane region" description="Helical" evidence="6">
    <location>
        <begin position="435"/>
        <end position="454"/>
    </location>
</feature>
<dbReference type="Pfam" id="PF13440">
    <property type="entry name" value="Polysacc_synt_3"/>
    <property type="match status" value="1"/>
</dbReference>
<feature type="transmembrane region" description="Helical" evidence="6">
    <location>
        <begin position="102"/>
        <end position="122"/>
    </location>
</feature>
<keyword evidence="3 6" id="KW-0812">Transmembrane</keyword>
<feature type="transmembrane region" description="Helical" evidence="6">
    <location>
        <begin position="32"/>
        <end position="55"/>
    </location>
</feature>
<feature type="transmembrane region" description="Helical" evidence="6">
    <location>
        <begin position="134"/>
        <end position="155"/>
    </location>
</feature>
<feature type="transmembrane region" description="Helical" evidence="6">
    <location>
        <begin position="321"/>
        <end position="339"/>
    </location>
</feature>
<feature type="transmembrane region" description="Helical" evidence="6">
    <location>
        <begin position="376"/>
        <end position="396"/>
    </location>
</feature>
<name>A0ABQ4S7Q0_9HYPH</name>
<protein>
    <recommendedName>
        <fullName evidence="9">Polysaccharide biosynthesis protein C-terminal domain-containing protein</fullName>
    </recommendedName>
</protein>
<keyword evidence="2" id="KW-1003">Cell membrane</keyword>
<proteinExistence type="predicted"/>
<feature type="transmembrane region" description="Helical" evidence="6">
    <location>
        <begin position="76"/>
        <end position="96"/>
    </location>
</feature>
<evidence type="ECO:0000256" key="5">
    <source>
        <dbReference type="ARBA" id="ARBA00023136"/>
    </source>
</evidence>
<dbReference type="PANTHER" id="PTHR30250:SF11">
    <property type="entry name" value="O-ANTIGEN TRANSPORTER-RELATED"/>
    <property type="match status" value="1"/>
</dbReference>
<feature type="transmembrane region" description="Helical" evidence="6">
    <location>
        <begin position="238"/>
        <end position="263"/>
    </location>
</feature>
<evidence type="ECO:0000256" key="4">
    <source>
        <dbReference type="ARBA" id="ARBA00022989"/>
    </source>
</evidence>
<reference evidence="7" key="1">
    <citation type="journal article" date="2021" name="Front. Microbiol.">
        <title>Comprehensive Comparative Genomics and Phenotyping of Methylobacterium Species.</title>
        <authorList>
            <person name="Alessa O."/>
            <person name="Ogura Y."/>
            <person name="Fujitani Y."/>
            <person name="Takami H."/>
            <person name="Hayashi T."/>
            <person name="Sahin N."/>
            <person name="Tani A."/>
        </authorList>
    </citation>
    <scope>NUCLEOTIDE SEQUENCE</scope>
    <source>
        <strain evidence="7">DSM 17168</strain>
    </source>
</reference>
<keyword evidence="5 6" id="KW-0472">Membrane</keyword>
<feature type="transmembrane region" description="Helical" evidence="6">
    <location>
        <begin position="7"/>
        <end position="26"/>
    </location>
</feature>
<evidence type="ECO:0000256" key="3">
    <source>
        <dbReference type="ARBA" id="ARBA00022692"/>
    </source>
</evidence>
<keyword evidence="4 6" id="KW-1133">Transmembrane helix</keyword>
<sequence>MAVVAAYVVNAILNLALGLLVAQILGPEGFGAFALGIAGATVLTTLSFEWLRLSATRHYSARVREAKPSIRATLDRAYGAIGLGLGATALLCVASWPLLGDSALMAGAAALAAIGIGVFDYQTALARALFVGRLYLLLVLAKCGFAVVFMAGAAWATGSAAAVVAAAGIGQFLAALLLSGALADAPHRPAPRRGRAHLRRFLAYGLPLIAAIVVFQLMPFANRGAVALTAGLSQAGYFALAADIGVRVFMTLGTALDVMLFQLAVRAEEAEGRAAGEAQVARNLALVAAILLPTAAGFWTVSPALEAVAIPPAYRGHFTAYLAPLLPGFLATALLLFGLNPVFQIRRRTRPVIVAALIGLAANALAIAGLTGPFGAFGIAAAQSLGAVAALAYLGWRALRGPERLRLPLADLVGAVLATGLMTAALLPLRGLPPWLSLAASVPLGAALYAGLAWRFDIAGLRGVVAGLRPRHPAAIG</sequence>
<gene>
    <name evidence="7" type="ORF">GMJLKIPL_1032</name>
</gene>
<keyword evidence="8" id="KW-1185">Reference proteome</keyword>
<dbReference type="RefSeq" id="WP_238233991.1">
    <property type="nucleotide sequence ID" value="NZ_BPQQ01000010.1"/>
</dbReference>
<evidence type="ECO:0000256" key="2">
    <source>
        <dbReference type="ARBA" id="ARBA00022475"/>
    </source>
</evidence>
<feature type="transmembrane region" description="Helical" evidence="6">
    <location>
        <begin position="201"/>
        <end position="218"/>
    </location>
</feature>
<feature type="transmembrane region" description="Helical" evidence="6">
    <location>
        <begin position="351"/>
        <end position="370"/>
    </location>
</feature>
<dbReference type="InterPro" id="IPR050833">
    <property type="entry name" value="Poly_Biosynth_Transport"/>
</dbReference>
<reference evidence="7" key="2">
    <citation type="submission" date="2021-08" db="EMBL/GenBank/DDBJ databases">
        <authorList>
            <person name="Tani A."/>
            <person name="Ola A."/>
            <person name="Ogura Y."/>
            <person name="Katsura K."/>
            <person name="Hayashi T."/>
        </authorList>
    </citation>
    <scope>NUCLEOTIDE SEQUENCE</scope>
    <source>
        <strain evidence="7">DSM 17168</strain>
    </source>
</reference>
<dbReference type="EMBL" id="BPQQ01000010">
    <property type="protein sequence ID" value="GJD99116.1"/>
    <property type="molecule type" value="Genomic_DNA"/>
</dbReference>
<evidence type="ECO:0000313" key="7">
    <source>
        <dbReference type="EMBL" id="GJD99116.1"/>
    </source>
</evidence>
<dbReference type="PANTHER" id="PTHR30250">
    <property type="entry name" value="PST FAMILY PREDICTED COLANIC ACID TRANSPORTER"/>
    <property type="match status" value="1"/>
</dbReference>
<dbReference type="Proteomes" id="UP001055153">
    <property type="component" value="Unassembled WGS sequence"/>
</dbReference>
<feature type="transmembrane region" description="Helical" evidence="6">
    <location>
        <begin position="284"/>
        <end position="301"/>
    </location>
</feature>
<feature type="transmembrane region" description="Helical" evidence="6">
    <location>
        <begin position="161"/>
        <end position="180"/>
    </location>
</feature>
<evidence type="ECO:0008006" key="9">
    <source>
        <dbReference type="Google" id="ProtNLM"/>
    </source>
</evidence>
<evidence type="ECO:0000256" key="1">
    <source>
        <dbReference type="ARBA" id="ARBA00004651"/>
    </source>
</evidence>
<organism evidence="7 8">
    <name type="scientific">Methylobacterium isbiliense</name>
    <dbReference type="NCBI Taxonomy" id="315478"/>
    <lineage>
        <taxon>Bacteria</taxon>
        <taxon>Pseudomonadati</taxon>
        <taxon>Pseudomonadota</taxon>
        <taxon>Alphaproteobacteria</taxon>
        <taxon>Hyphomicrobiales</taxon>
        <taxon>Methylobacteriaceae</taxon>
        <taxon>Methylobacterium</taxon>
    </lineage>
</organism>
<evidence type="ECO:0000256" key="6">
    <source>
        <dbReference type="SAM" id="Phobius"/>
    </source>
</evidence>
<comment type="caution">
    <text evidence="7">The sequence shown here is derived from an EMBL/GenBank/DDBJ whole genome shotgun (WGS) entry which is preliminary data.</text>
</comment>
<comment type="subcellular location">
    <subcellularLocation>
        <location evidence="1">Cell membrane</location>
        <topology evidence="1">Multi-pass membrane protein</topology>
    </subcellularLocation>
</comment>